<reference evidence="3 4" key="1">
    <citation type="submission" date="2018-05" db="EMBL/GenBank/DDBJ databases">
        <title>Genomic Encyclopedia of Type Strains, Phase III (KMG-III): the genomes of soil and plant-associated and newly described type strains.</title>
        <authorList>
            <person name="Whitman W."/>
        </authorList>
    </citation>
    <scope>NUCLEOTIDE SEQUENCE [LARGE SCALE GENOMIC DNA]</scope>
    <source>
        <strain evidence="3 4">CECT 5696</strain>
    </source>
</reference>
<dbReference type="InterPro" id="IPR038637">
    <property type="entry name" value="NPCBM_sf"/>
</dbReference>
<protein>
    <submittedName>
        <fullName evidence="3">Copper amine oxidase-like protein</fullName>
    </submittedName>
</protein>
<evidence type="ECO:0000259" key="2">
    <source>
        <dbReference type="Pfam" id="PF08305"/>
    </source>
</evidence>
<feature type="domain" description="Glycosyl hydrolase family 98 putative carbohydrate-binding module" evidence="2">
    <location>
        <begin position="98"/>
        <end position="228"/>
    </location>
</feature>
<dbReference type="SUPFAM" id="SSF55383">
    <property type="entry name" value="Copper amine oxidase, domain N"/>
    <property type="match status" value="1"/>
</dbReference>
<keyword evidence="4" id="KW-1185">Reference proteome</keyword>
<dbReference type="InterPro" id="IPR036582">
    <property type="entry name" value="Mao_N_sf"/>
</dbReference>
<dbReference type="InterPro" id="IPR013222">
    <property type="entry name" value="Glyco_hyd_98_carb-bd"/>
</dbReference>
<evidence type="ECO:0000313" key="3">
    <source>
        <dbReference type="EMBL" id="PWV94549.1"/>
    </source>
</evidence>
<name>A0A2V2YLP2_9BACL</name>
<organism evidence="3 4">
    <name type="scientific">Paenibacillus cellulosilyticus</name>
    <dbReference type="NCBI Taxonomy" id="375489"/>
    <lineage>
        <taxon>Bacteria</taxon>
        <taxon>Bacillati</taxon>
        <taxon>Bacillota</taxon>
        <taxon>Bacilli</taxon>
        <taxon>Bacillales</taxon>
        <taxon>Paenibacillaceae</taxon>
        <taxon>Paenibacillus</taxon>
    </lineage>
</organism>
<evidence type="ECO:0000259" key="1">
    <source>
        <dbReference type="Pfam" id="PF07833"/>
    </source>
</evidence>
<dbReference type="InterPro" id="IPR012854">
    <property type="entry name" value="Cu_amine_oxidase-like_N"/>
</dbReference>
<comment type="caution">
    <text evidence="3">The sequence shown here is derived from an EMBL/GenBank/DDBJ whole genome shotgun (WGS) entry which is preliminary data.</text>
</comment>
<dbReference type="SUPFAM" id="SSF49785">
    <property type="entry name" value="Galactose-binding domain-like"/>
    <property type="match status" value="1"/>
</dbReference>
<dbReference type="AlphaFoldDB" id="A0A2V2YLP2"/>
<accession>A0A2V2YLP2</accession>
<dbReference type="Gene3D" id="3.30.457.10">
    <property type="entry name" value="Copper amine oxidase-like, N-terminal domain"/>
    <property type="match status" value="1"/>
</dbReference>
<feature type="domain" description="Copper amine oxidase-like N-terminal" evidence="1">
    <location>
        <begin position="31"/>
        <end position="88"/>
    </location>
</feature>
<dbReference type="InterPro" id="IPR008979">
    <property type="entry name" value="Galactose-bd-like_sf"/>
</dbReference>
<evidence type="ECO:0000313" key="4">
    <source>
        <dbReference type="Proteomes" id="UP000246635"/>
    </source>
</evidence>
<gene>
    <name evidence="3" type="ORF">DFQ01_130114</name>
</gene>
<dbReference type="Gene3D" id="2.60.120.1060">
    <property type="entry name" value="NPCBM/NEW2 domain"/>
    <property type="match status" value="1"/>
</dbReference>
<proteinExistence type="predicted"/>
<dbReference type="Pfam" id="PF08305">
    <property type="entry name" value="NPCBM"/>
    <property type="match status" value="1"/>
</dbReference>
<dbReference type="Proteomes" id="UP000246635">
    <property type="component" value="Unassembled WGS sequence"/>
</dbReference>
<dbReference type="Pfam" id="PF07833">
    <property type="entry name" value="Cu_amine_oxidN1"/>
    <property type="match status" value="1"/>
</dbReference>
<sequence length="240" mass="26194">MHVSDKLKGLVTGLLIGTMITGGAAYAATSTKIEVVIDNLKYMVDGVQMKPTTGQGFIYQGTTYVPLRFAAEAVGKEVTWEGKSKTIWIGKKEGAFKYLSSIDYARAEGVAVDGLRFDKWKDGSSFIVAENKYVNGIGMYFPNDFWNKALSGTVDYNLNGKYSKFVGKIGVDDIYKNSTSVGVIKIFGDGELLYTSTDLIGGNLPIDLNVDITGVLKLRIQFEFNNNQDIAFVIGDAKVS</sequence>
<dbReference type="EMBL" id="QGTQ01000030">
    <property type="protein sequence ID" value="PWV94549.1"/>
    <property type="molecule type" value="Genomic_DNA"/>
</dbReference>